<feature type="domain" description="Glycosyltransferase 2-like" evidence="4">
    <location>
        <begin position="16"/>
        <end position="183"/>
    </location>
</feature>
<dbReference type="CDD" id="cd00761">
    <property type="entry name" value="Glyco_tranf_GTA_type"/>
    <property type="match status" value="1"/>
</dbReference>
<dbReference type="EMBL" id="CAADFA010000131">
    <property type="protein sequence ID" value="VFJ53910.1"/>
    <property type="molecule type" value="Genomic_DNA"/>
</dbReference>
<dbReference type="PANTHER" id="PTHR43685:SF5">
    <property type="entry name" value="GLYCOSYLTRANSFERASE EPSE-RELATED"/>
    <property type="match status" value="1"/>
</dbReference>
<proteinExistence type="inferred from homology"/>
<comment type="similarity">
    <text evidence="1">Belongs to the glycosyltransferase 2 family.</text>
</comment>
<evidence type="ECO:0000313" key="5">
    <source>
        <dbReference type="EMBL" id="VFJ53910.1"/>
    </source>
</evidence>
<dbReference type="EMBL" id="CAADFL010000262">
    <property type="protein sequence ID" value="VFK12944.1"/>
    <property type="molecule type" value="Genomic_DNA"/>
</dbReference>
<dbReference type="SUPFAM" id="SSF53448">
    <property type="entry name" value="Nucleotide-diphospho-sugar transferases"/>
    <property type="match status" value="1"/>
</dbReference>
<dbReference type="Pfam" id="PF00535">
    <property type="entry name" value="Glycos_transf_2"/>
    <property type="match status" value="1"/>
</dbReference>
<reference evidence="5" key="1">
    <citation type="submission" date="2019-02" db="EMBL/GenBank/DDBJ databases">
        <authorList>
            <person name="Gruber-Vodicka R. H."/>
            <person name="Seah K. B. B."/>
        </authorList>
    </citation>
    <scope>NUCLEOTIDE SEQUENCE</scope>
    <source>
        <strain evidence="6">BECK_BZ163</strain>
        <strain evidence="7">BECK_BZ164</strain>
        <strain evidence="5">BECK_BZ165</strain>
    </source>
</reference>
<dbReference type="EMBL" id="CAADEZ010000163">
    <property type="protein sequence ID" value="VFJ56159.1"/>
    <property type="molecule type" value="Genomic_DNA"/>
</dbReference>
<evidence type="ECO:0000256" key="1">
    <source>
        <dbReference type="ARBA" id="ARBA00006739"/>
    </source>
</evidence>
<keyword evidence="2" id="KW-0328">Glycosyltransferase</keyword>
<evidence type="ECO:0000313" key="6">
    <source>
        <dbReference type="EMBL" id="VFJ56159.1"/>
    </source>
</evidence>
<evidence type="ECO:0000259" key="4">
    <source>
        <dbReference type="Pfam" id="PF00535"/>
    </source>
</evidence>
<protein>
    <submittedName>
        <fullName evidence="5">Glycosyl transferase family 2</fullName>
    </submittedName>
</protein>
<gene>
    <name evidence="6" type="ORF">BECKFM1743A_GA0114220_101633</name>
    <name evidence="7" type="ORF">BECKFM1743B_GA0114221_102625</name>
    <name evidence="5" type="ORF">BECKFM1743C_GA0114222_101313</name>
</gene>
<name>A0A450SK79_9GAMM</name>
<keyword evidence="3 5" id="KW-0808">Transferase</keyword>
<dbReference type="AlphaFoldDB" id="A0A450SK79"/>
<evidence type="ECO:0000313" key="7">
    <source>
        <dbReference type="EMBL" id="VFK12944.1"/>
    </source>
</evidence>
<dbReference type="InterPro" id="IPR001173">
    <property type="entry name" value="Glyco_trans_2-like"/>
</dbReference>
<dbReference type="PANTHER" id="PTHR43685">
    <property type="entry name" value="GLYCOSYLTRANSFERASE"/>
    <property type="match status" value="1"/>
</dbReference>
<dbReference type="InterPro" id="IPR050834">
    <property type="entry name" value="Glycosyltransf_2"/>
</dbReference>
<evidence type="ECO:0000256" key="2">
    <source>
        <dbReference type="ARBA" id="ARBA00022676"/>
    </source>
</evidence>
<dbReference type="InterPro" id="IPR029044">
    <property type="entry name" value="Nucleotide-diphossugar_trans"/>
</dbReference>
<dbReference type="GO" id="GO:0016757">
    <property type="term" value="F:glycosyltransferase activity"/>
    <property type="evidence" value="ECO:0007669"/>
    <property type="project" value="UniProtKB-KW"/>
</dbReference>
<organism evidence="5">
    <name type="scientific">Candidatus Kentrum sp. FM</name>
    <dbReference type="NCBI Taxonomy" id="2126340"/>
    <lineage>
        <taxon>Bacteria</taxon>
        <taxon>Pseudomonadati</taxon>
        <taxon>Pseudomonadota</taxon>
        <taxon>Gammaproteobacteria</taxon>
        <taxon>Candidatus Kentrum</taxon>
    </lineage>
</organism>
<evidence type="ECO:0000256" key="3">
    <source>
        <dbReference type="ARBA" id="ARBA00022679"/>
    </source>
</evidence>
<sequence length="334" mass="37411">MVKNSTGKNARKPRVTVVIPVYNTARYLGEAIESILSQTFGDFELIAIDDGSTDGSGRILKDYADRDDRMRVIKQENQGVSRSFNRGIELAAGGYLARMDSDDIALPTRLAQQVVYLDSHPDVVAVSGWVLRIDEEGAPIGYMKPPEKHEEIDDLLMGRSWPRKGGAFIHGCSMARTGVLRQLGGCREDFEPTDDRDLWLRISEVGRLHNIQRVCLKYRQNPTGLSGSRIQEQRAQSRRAVLDAYRRRGLTAPSELCYYEIPKYENEHRHFVATALGTAMTAAASGFYRSAWKYAWRAVRANPGNTRAYRVLLRVMLGPAAPPVARIARLLSGK</sequence>
<accession>A0A450SK79</accession>
<dbReference type="Gene3D" id="3.90.550.10">
    <property type="entry name" value="Spore Coat Polysaccharide Biosynthesis Protein SpsA, Chain A"/>
    <property type="match status" value="1"/>
</dbReference>